<sequence length="116" mass="13261">MLEAHAFKCGQITCRLVYLKEGRNTAGKGLQDEEGRKEGKKKRELLSGNPQIRTCVFRDTTTSSLLRVFCFGLHRHRISPGCLRCCSYFKKQDSVLLSNYKLKVKHAVFVIKPITK</sequence>
<gene>
    <name evidence="1" type="ORF">CEXT_258171</name>
</gene>
<dbReference type="AlphaFoldDB" id="A0AAV4P2Y0"/>
<accession>A0AAV4P2Y0</accession>
<evidence type="ECO:0000313" key="1">
    <source>
        <dbReference type="EMBL" id="GIX91009.1"/>
    </source>
</evidence>
<comment type="caution">
    <text evidence="1">The sequence shown here is derived from an EMBL/GenBank/DDBJ whole genome shotgun (WGS) entry which is preliminary data.</text>
</comment>
<keyword evidence="2" id="KW-1185">Reference proteome</keyword>
<name>A0AAV4P2Y0_CAEEX</name>
<dbReference type="Proteomes" id="UP001054945">
    <property type="component" value="Unassembled WGS sequence"/>
</dbReference>
<protein>
    <submittedName>
        <fullName evidence="1">Uncharacterized protein</fullName>
    </submittedName>
</protein>
<dbReference type="EMBL" id="BPLR01003982">
    <property type="protein sequence ID" value="GIX91009.1"/>
    <property type="molecule type" value="Genomic_DNA"/>
</dbReference>
<reference evidence="1 2" key="1">
    <citation type="submission" date="2021-06" db="EMBL/GenBank/DDBJ databases">
        <title>Caerostris extrusa draft genome.</title>
        <authorList>
            <person name="Kono N."/>
            <person name="Arakawa K."/>
        </authorList>
    </citation>
    <scope>NUCLEOTIDE SEQUENCE [LARGE SCALE GENOMIC DNA]</scope>
</reference>
<evidence type="ECO:0000313" key="2">
    <source>
        <dbReference type="Proteomes" id="UP001054945"/>
    </source>
</evidence>
<proteinExistence type="predicted"/>
<organism evidence="1 2">
    <name type="scientific">Caerostris extrusa</name>
    <name type="common">Bark spider</name>
    <name type="synonym">Caerostris bankana</name>
    <dbReference type="NCBI Taxonomy" id="172846"/>
    <lineage>
        <taxon>Eukaryota</taxon>
        <taxon>Metazoa</taxon>
        <taxon>Ecdysozoa</taxon>
        <taxon>Arthropoda</taxon>
        <taxon>Chelicerata</taxon>
        <taxon>Arachnida</taxon>
        <taxon>Araneae</taxon>
        <taxon>Araneomorphae</taxon>
        <taxon>Entelegynae</taxon>
        <taxon>Araneoidea</taxon>
        <taxon>Araneidae</taxon>
        <taxon>Caerostris</taxon>
    </lineage>
</organism>